<comment type="caution">
    <text evidence="1">The sequence shown here is derived from an EMBL/GenBank/DDBJ whole genome shotgun (WGS) entry which is preliminary data.</text>
</comment>
<keyword evidence="2" id="KW-1185">Reference proteome</keyword>
<sequence length="59" mass="6650">MAAFETPNAQTNPFVRAHFDRLNSSEKLCKYPNQDKMVCKDDGGLFGASKVVAESRYHE</sequence>
<gene>
    <name evidence="1" type="ORF">ACFQL7_23005</name>
</gene>
<name>A0ABD5YXB3_9EURY</name>
<accession>A0ABD5YXB3</accession>
<dbReference type="EMBL" id="JBHTAX010000004">
    <property type="protein sequence ID" value="MFC7192398.1"/>
    <property type="molecule type" value="Genomic_DNA"/>
</dbReference>
<dbReference type="AlphaFoldDB" id="A0ABD5YXB3"/>
<proteinExistence type="predicted"/>
<dbReference type="GeneID" id="76202077"/>
<protein>
    <submittedName>
        <fullName evidence="1">Uncharacterized protein</fullName>
    </submittedName>
</protein>
<evidence type="ECO:0000313" key="2">
    <source>
        <dbReference type="Proteomes" id="UP001596417"/>
    </source>
</evidence>
<organism evidence="1 2">
    <name type="scientific">Halocatena marina</name>
    <dbReference type="NCBI Taxonomy" id="2934937"/>
    <lineage>
        <taxon>Archaea</taxon>
        <taxon>Methanobacteriati</taxon>
        <taxon>Methanobacteriota</taxon>
        <taxon>Stenosarchaea group</taxon>
        <taxon>Halobacteria</taxon>
        <taxon>Halobacteriales</taxon>
        <taxon>Natronomonadaceae</taxon>
        <taxon>Halocatena</taxon>
    </lineage>
</organism>
<reference evidence="1 2" key="1">
    <citation type="journal article" date="2019" name="Int. J. Syst. Evol. Microbiol.">
        <title>The Global Catalogue of Microorganisms (GCM) 10K type strain sequencing project: providing services to taxonomists for standard genome sequencing and annotation.</title>
        <authorList>
            <consortium name="The Broad Institute Genomics Platform"/>
            <consortium name="The Broad Institute Genome Sequencing Center for Infectious Disease"/>
            <person name="Wu L."/>
            <person name="Ma J."/>
        </authorList>
    </citation>
    <scope>NUCLEOTIDE SEQUENCE [LARGE SCALE GENOMIC DNA]</scope>
    <source>
        <strain evidence="1 2">RDMS1</strain>
    </source>
</reference>
<evidence type="ECO:0000313" key="1">
    <source>
        <dbReference type="EMBL" id="MFC7192398.1"/>
    </source>
</evidence>
<dbReference type="RefSeq" id="WP_264556388.1">
    <property type="nucleotide sequence ID" value="NZ_CP109980.1"/>
</dbReference>
<dbReference type="Proteomes" id="UP001596417">
    <property type="component" value="Unassembled WGS sequence"/>
</dbReference>